<dbReference type="EMBL" id="OX596112">
    <property type="protein sequence ID" value="CAN0386285.1"/>
    <property type="molecule type" value="Genomic_DNA"/>
</dbReference>
<proteinExistence type="predicted"/>
<sequence length="101" mass="12225">MFMYICDSDKIDIAILFFICKNKTRKNREFYILNLSPFLILIFVIIYLLVLLFIRNNCGEKDINITSLSLVQFFEIFRSTYLFLNNNEEIQIYLKEKNILY</sequence>
<gene>
    <name evidence="1" type="ORF">MRATA1EN22A_LOCUS17204</name>
</gene>
<protein>
    <submittedName>
        <fullName evidence="1">Uncharacterized protein</fullName>
    </submittedName>
</protein>
<evidence type="ECO:0000313" key="2">
    <source>
        <dbReference type="Proteomes" id="UP001162501"/>
    </source>
</evidence>
<dbReference type="Proteomes" id="UP001162501">
    <property type="component" value="Chromosome 28"/>
</dbReference>
<name>A0AC59ZDL5_RANTA</name>
<accession>A0AC59ZDL5</accession>
<reference evidence="1" key="2">
    <citation type="submission" date="2025-03" db="EMBL/GenBank/DDBJ databases">
        <authorList>
            <consortium name="ELIXIR-Norway"/>
            <consortium name="Elixir Norway"/>
        </authorList>
    </citation>
    <scope>NUCLEOTIDE SEQUENCE</scope>
</reference>
<evidence type="ECO:0000313" key="1">
    <source>
        <dbReference type="EMBL" id="CAN0386285.1"/>
    </source>
</evidence>
<organism evidence="1 2">
    <name type="scientific">Rangifer tarandus platyrhynchus</name>
    <name type="common">Svalbard reindeer</name>
    <dbReference type="NCBI Taxonomy" id="3082113"/>
    <lineage>
        <taxon>Eukaryota</taxon>
        <taxon>Metazoa</taxon>
        <taxon>Chordata</taxon>
        <taxon>Craniata</taxon>
        <taxon>Vertebrata</taxon>
        <taxon>Euteleostomi</taxon>
        <taxon>Mammalia</taxon>
        <taxon>Eutheria</taxon>
        <taxon>Laurasiatheria</taxon>
        <taxon>Artiodactyla</taxon>
        <taxon>Ruminantia</taxon>
        <taxon>Pecora</taxon>
        <taxon>Cervidae</taxon>
        <taxon>Odocoileinae</taxon>
        <taxon>Rangifer</taxon>
    </lineage>
</organism>
<reference evidence="1" key="1">
    <citation type="submission" date="2023-05" db="EMBL/GenBank/DDBJ databases">
        <authorList>
            <consortium name="ELIXIR-Norway"/>
        </authorList>
    </citation>
    <scope>NUCLEOTIDE SEQUENCE</scope>
</reference>